<sequence>MSLTSQADDSRPSPNDLARLSAAELMAGYRSGVFTPRDVIDEVIAALERTDRACKVMVEPLFEAARREADAVTATWRAGEPTGPLAGVPVTIKDLVFVAGAPARGGAPANEGFVPQQDAAVVARLKVAGAIVTCKTTTCEAGYKLTADSPISGITRNPWNLSRTSGGSSGGAAAAVAAGCGPVAVGTDGVGSIRVPSSFCGVFGIKPTFGLVPRSPGFSPPSWGSLAHTGPIARTVGDAALMLGVIAGYDGRDGASLPVQAQTYTATAGRLDGVRVAASVDLGHAAVEPDVRSAFAAAVDLLADLGAAVAPDHPGIDPEALERTLKPIALTEQAAAVNHRAAGDLGRSDADYVAAVARGRSYSGIDYVEAGYRRGELRSAFLEQFRRADVLVTPTVAVTAFAAGTLGAPVVDGRPVDPHLGWSPFSWPINLAGLPAATVPIGFDRDGLPIGLQIVAPWLGEALLLRIAAALERGRPWQARWPVL</sequence>
<reference evidence="3" key="1">
    <citation type="journal article" date="2014" name="Int. J. Syst. Evol. Microbiol.">
        <title>Complete genome sequence of Corynebacterium casei LMG S-19264T (=DSM 44701T), isolated from a smear-ripened cheese.</title>
        <authorList>
            <consortium name="US DOE Joint Genome Institute (JGI-PGF)"/>
            <person name="Walter F."/>
            <person name="Albersmeier A."/>
            <person name="Kalinowski J."/>
            <person name="Ruckert C."/>
        </authorList>
    </citation>
    <scope>NUCLEOTIDE SEQUENCE</scope>
    <source>
        <strain evidence="3">CGMCC 1.12919</strain>
    </source>
</reference>
<dbReference type="PANTHER" id="PTHR11895:SF7">
    <property type="entry name" value="GLUTAMYL-TRNA(GLN) AMIDOTRANSFERASE SUBUNIT A, MITOCHONDRIAL"/>
    <property type="match status" value="1"/>
</dbReference>
<evidence type="ECO:0000313" key="3">
    <source>
        <dbReference type="EMBL" id="GGC85038.1"/>
    </source>
</evidence>
<dbReference type="PANTHER" id="PTHR11895">
    <property type="entry name" value="TRANSAMIDASE"/>
    <property type="match status" value="1"/>
</dbReference>
<dbReference type="GO" id="GO:0003824">
    <property type="term" value="F:catalytic activity"/>
    <property type="evidence" value="ECO:0007669"/>
    <property type="project" value="InterPro"/>
</dbReference>
<accession>A0A916USQ6</accession>
<reference evidence="3" key="2">
    <citation type="submission" date="2020-09" db="EMBL/GenBank/DDBJ databases">
        <authorList>
            <person name="Sun Q."/>
            <person name="Zhou Y."/>
        </authorList>
    </citation>
    <scope>NUCLEOTIDE SEQUENCE</scope>
    <source>
        <strain evidence="3">CGMCC 1.12919</strain>
    </source>
</reference>
<dbReference type="RefSeq" id="WP_244642168.1">
    <property type="nucleotide sequence ID" value="NZ_BMGG01000009.1"/>
</dbReference>
<dbReference type="SUPFAM" id="SSF75304">
    <property type="entry name" value="Amidase signature (AS) enzymes"/>
    <property type="match status" value="1"/>
</dbReference>
<organism evidence="3 4">
    <name type="scientific">Chelatococcus reniformis</name>
    <dbReference type="NCBI Taxonomy" id="1494448"/>
    <lineage>
        <taxon>Bacteria</taxon>
        <taxon>Pseudomonadati</taxon>
        <taxon>Pseudomonadota</taxon>
        <taxon>Alphaproteobacteria</taxon>
        <taxon>Hyphomicrobiales</taxon>
        <taxon>Chelatococcaceae</taxon>
        <taxon>Chelatococcus</taxon>
    </lineage>
</organism>
<dbReference type="Pfam" id="PF01425">
    <property type="entry name" value="Amidase"/>
    <property type="match status" value="1"/>
</dbReference>
<evidence type="ECO:0000313" key="4">
    <source>
        <dbReference type="Proteomes" id="UP000637002"/>
    </source>
</evidence>
<proteinExistence type="inferred from homology"/>
<dbReference type="EMBL" id="BMGG01000009">
    <property type="protein sequence ID" value="GGC85038.1"/>
    <property type="molecule type" value="Genomic_DNA"/>
</dbReference>
<dbReference type="Gene3D" id="3.90.1300.10">
    <property type="entry name" value="Amidase signature (AS) domain"/>
    <property type="match status" value="1"/>
</dbReference>
<dbReference type="InterPro" id="IPR036928">
    <property type="entry name" value="AS_sf"/>
</dbReference>
<protein>
    <submittedName>
        <fullName evidence="3">Amidase</fullName>
    </submittedName>
</protein>
<dbReference type="InterPro" id="IPR000120">
    <property type="entry name" value="Amidase"/>
</dbReference>
<name>A0A916USQ6_9HYPH</name>
<feature type="domain" description="Amidase" evidence="2">
    <location>
        <begin position="39"/>
        <end position="465"/>
    </location>
</feature>
<comment type="caution">
    <text evidence="3">The sequence shown here is derived from an EMBL/GenBank/DDBJ whole genome shotgun (WGS) entry which is preliminary data.</text>
</comment>
<keyword evidence="4" id="KW-1185">Reference proteome</keyword>
<dbReference type="Proteomes" id="UP000637002">
    <property type="component" value="Unassembled WGS sequence"/>
</dbReference>
<dbReference type="InterPro" id="IPR023631">
    <property type="entry name" value="Amidase_dom"/>
</dbReference>
<comment type="similarity">
    <text evidence="1">Belongs to the amidase family.</text>
</comment>
<evidence type="ECO:0000259" key="2">
    <source>
        <dbReference type="Pfam" id="PF01425"/>
    </source>
</evidence>
<evidence type="ECO:0000256" key="1">
    <source>
        <dbReference type="ARBA" id="ARBA00009199"/>
    </source>
</evidence>
<gene>
    <name evidence="3" type="ORF">GCM10010994_48620</name>
</gene>
<dbReference type="AlphaFoldDB" id="A0A916USQ6"/>